<feature type="compositionally biased region" description="Polar residues" evidence="9">
    <location>
        <begin position="189"/>
        <end position="198"/>
    </location>
</feature>
<dbReference type="AlphaFoldDB" id="A0AAD5TN79"/>
<feature type="compositionally biased region" description="Low complexity" evidence="9">
    <location>
        <begin position="257"/>
        <end position="270"/>
    </location>
</feature>
<dbReference type="EMBL" id="JADGJQ010000011">
    <property type="protein sequence ID" value="KAJ3181707.1"/>
    <property type="molecule type" value="Genomic_DNA"/>
</dbReference>
<feature type="compositionally biased region" description="Basic and acidic residues" evidence="9">
    <location>
        <begin position="578"/>
        <end position="587"/>
    </location>
</feature>
<feature type="compositionally biased region" description="Polar residues" evidence="9">
    <location>
        <begin position="384"/>
        <end position="397"/>
    </location>
</feature>
<proteinExistence type="predicted"/>
<dbReference type="PANTHER" id="PTHR31477:SF1">
    <property type="entry name" value="CENTROSOMAL PROTEIN OF 44 KDA"/>
    <property type="match status" value="1"/>
</dbReference>
<organism evidence="11 12">
    <name type="scientific">Geranomyces variabilis</name>
    <dbReference type="NCBI Taxonomy" id="109894"/>
    <lineage>
        <taxon>Eukaryota</taxon>
        <taxon>Fungi</taxon>
        <taxon>Fungi incertae sedis</taxon>
        <taxon>Chytridiomycota</taxon>
        <taxon>Chytridiomycota incertae sedis</taxon>
        <taxon>Chytridiomycetes</taxon>
        <taxon>Spizellomycetales</taxon>
        <taxon>Powellomycetaceae</taxon>
        <taxon>Geranomyces</taxon>
    </lineage>
</organism>
<name>A0AAD5TN79_9FUNG</name>
<feature type="compositionally biased region" description="Pro residues" evidence="9">
    <location>
        <begin position="555"/>
        <end position="573"/>
    </location>
</feature>
<dbReference type="GO" id="GO:0005814">
    <property type="term" value="C:centriole"/>
    <property type="evidence" value="ECO:0007669"/>
    <property type="project" value="UniProtKB-SubCell"/>
</dbReference>
<evidence type="ECO:0000256" key="7">
    <source>
        <dbReference type="ARBA" id="ARBA00023212"/>
    </source>
</evidence>
<feature type="region of interest" description="Disordered" evidence="9">
    <location>
        <begin position="325"/>
        <end position="489"/>
    </location>
</feature>
<dbReference type="PANTHER" id="PTHR31477">
    <property type="entry name" value="CENTROSOMAL PROTEIN OF 44 KDA"/>
    <property type="match status" value="1"/>
</dbReference>
<dbReference type="InterPro" id="IPR029157">
    <property type="entry name" value="CEP44_CC"/>
</dbReference>
<evidence type="ECO:0000256" key="2">
    <source>
        <dbReference type="ARBA" id="ARBA00004214"/>
    </source>
</evidence>
<comment type="subcellular location">
    <subcellularLocation>
        <location evidence="1">Cytoplasm</location>
        <location evidence="1">Cytoskeleton</location>
        <location evidence="1">Microtubule organizing center</location>
        <location evidence="1">Centrosome</location>
        <location evidence="1">Centriole</location>
    </subcellularLocation>
    <subcellularLocation>
        <location evidence="3">Cytoplasm</location>
        <location evidence="3">Cytoskeleton</location>
        <location evidence="3">Spindle pole</location>
    </subcellularLocation>
    <subcellularLocation>
        <location evidence="2">Midbody</location>
    </subcellularLocation>
</comment>
<dbReference type="GO" id="GO:0030496">
    <property type="term" value="C:midbody"/>
    <property type="evidence" value="ECO:0007669"/>
    <property type="project" value="UniProtKB-SubCell"/>
</dbReference>
<evidence type="ECO:0000256" key="9">
    <source>
        <dbReference type="SAM" id="MobiDB-lite"/>
    </source>
</evidence>
<comment type="function">
    <text evidence="8">Centriole-enriched microtubule-binding protein involved in centriole biogenesis. In collaboration with CEP295 and POC1B, is required for the centriole-to-centrosome conversion by ensuring the formation of bona fide centriole wall. Functions as a linker component that maintains centrosome cohesion. Associates with CROCC and regulates its stability and localization to the centrosome.</text>
</comment>
<comment type="caution">
    <text evidence="11">The sequence shown here is derived from an EMBL/GenBank/DDBJ whole genome shotgun (WGS) entry which is preliminary data.</text>
</comment>
<evidence type="ECO:0000256" key="1">
    <source>
        <dbReference type="ARBA" id="ARBA00004114"/>
    </source>
</evidence>
<feature type="compositionally biased region" description="Low complexity" evidence="9">
    <location>
        <begin position="408"/>
        <end position="427"/>
    </location>
</feature>
<protein>
    <recommendedName>
        <fullName evidence="4">Centrosomal protein of 44 kDa</fullName>
    </recommendedName>
</protein>
<feature type="region of interest" description="Disordered" evidence="9">
    <location>
        <begin position="555"/>
        <end position="636"/>
    </location>
</feature>
<dbReference type="Pfam" id="PF15007">
    <property type="entry name" value="CEP44"/>
    <property type="match status" value="1"/>
</dbReference>
<keyword evidence="5" id="KW-0963">Cytoplasm</keyword>
<dbReference type="GO" id="GO:0000922">
    <property type="term" value="C:spindle pole"/>
    <property type="evidence" value="ECO:0007669"/>
    <property type="project" value="UniProtKB-SubCell"/>
</dbReference>
<evidence type="ECO:0000313" key="11">
    <source>
        <dbReference type="EMBL" id="KAJ3181707.1"/>
    </source>
</evidence>
<evidence type="ECO:0000256" key="4">
    <source>
        <dbReference type="ARBA" id="ARBA00014053"/>
    </source>
</evidence>
<evidence type="ECO:0000256" key="5">
    <source>
        <dbReference type="ARBA" id="ARBA00022490"/>
    </source>
</evidence>
<feature type="compositionally biased region" description="Polar residues" evidence="9">
    <location>
        <begin position="606"/>
        <end position="618"/>
    </location>
</feature>
<evidence type="ECO:0000256" key="3">
    <source>
        <dbReference type="ARBA" id="ARBA00004647"/>
    </source>
</evidence>
<keyword evidence="7" id="KW-0206">Cytoskeleton</keyword>
<feature type="region of interest" description="Disordered" evidence="9">
    <location>
        <begin position="154"/>
        <end position="220"/>
    </location>
</feature>
<gene>
    <name evidence="11" type="primary">CEP44</name>
    <name evidence="11" type="ORF">HDU87_000725</name>
</gene>
<evidence type="ECO:0000259" key="10">
    <source>
        <dbReference type="Pfam" id="PF15007"/>
    </source>
</evidence>
<evidence type="ECO:0000313" key="12">
    <source>
        <dbReference type="Proteomes" id="UP001212152"/>
    </source>
</evidence>
<dbReference type="Proteomes" id="UP001212152">
    <property type="component" value="Unassembled WGS sequence"/>
</dbReference>
<dbReference type="InterPro" id="IPR033603">
    <property type="entry name" value="CEP44"/>
</dbReference>
<reference evidence="11" key="1">
    <citation type="submission" date="2020-05" db="EMBL/GenBank/DDBJ databases">
        <title>Phylogenomic resolution of chytrid fungi.</title>
        <authorList>
            <person name="Stajich J.E."/>
            <person name="Amses K."/>
            <person name="Simmons R."/>
            <person name="Seto K."/>
            <person name="Myers J."/>
            <person name="Bonds A."/>
            <person name="Quandt C.A."/>
            <person name="Barry K."/>
            <person name="Liu P."/>
            <person name="Grigoriev I."/>
            <person name="Longcore J.E."/>
            <person name="James T.Y."/>
        </authorList>
    </citation>
    <scope>NUCLEOTIDE SEQUENCE</scope>
    <source>
        <strain evidence="11">JEL0379</strain>
    </source>
</reference>
<feature type="compositionally biased region" description="Pro residues" evidence="9">
    <location>
        <begin position="589"/>
        <end position="601"/>
    </location>
</feature>
<feature type="compositionally biased region" description="Low complexity" evidence="9">
    <location>
        <begin position="170"/>
        <end position="181"/>
    </location>
</feature>
<evidence type="ECO:0000256" key="8">
    <source>
        <dbReference type="ARBA" id="ARBA00046235"/>
    </source>
</evidence>
<feature type="compositionally biased region" description="Low complexity" evidence="9">
    <location>
        <begin position="470"/>
        <end position="479"/>
    </location>
</feature>
<keyword evidence="6" id="KW-0175">Coiled coil</keyword>
<sequence>MKEHAPISRRRNLLSTFKFAYHGKHIMASFASTGDLQNNLHKLASLLRRIKYPHPPDPYSLSKGDPVALLPILHHILLDRSPLLARHFAARGHTLSGKTDARFVDGVYRLLRDEFAFRPAVNKAQFLATGFAERKCIFVQEVVRLCDELERDLKRFGNGENGGGKPKPKPAAAATASVAAGLHQRPINYRSTPTAATTQKKRNGKRNPAPLAAAAAAPPPLDLSPPKVQALLPNNVAVVTTANRSIGEYLDFRMSTRSSARSRSETSPLSFLHPTNHHHDKHNDGFRNTADLSWTHSSAGASSSSSSPRSRHAFGASMLCDDHDNTVSRAPTTAVNGAGEGYTIYEPRQDPPRPPAQMPPELANSNPNSYHQHRHNDDDDNDDSINALSFLTTSDVLRSTPRPPYKNPPAVTVDQPATATTTTSAGPTSPPPFQFLSRTWVAPTAPPANSTPVPPHPATSAPSHTVADGPLPLSATTSHPLPPPPPTSVLQAQDAMQPIFENFMRLFAAKEQVKCPLVLQYGQSERELIGSLPFQETNELRTRISALEAALARPPPSALVPLPTPPPPPPPQAQAPSHQEEKQDATPHPHAPSPPSSPPPATSASVSFRASVSTSQPTRFRDQHSRPVSIHADEQPLLETKCLLQQSPHIITIF</sequence>
<evidence type="ECO:0000256" key="6">
    <source>
        <dbReference type="ARBA" id="ARBA00023054"/>
    </source>
</evidence>
<feature type="region of interest" description="Disordered" evidence="9">
    <location>
        <begin position="257"/>
        <end position="288"/>
    </location>
</feature>
<feature type="domain" description="Centrosomal CEP44" evidence="10">
    <location>
        <begin position="35"/>
        <end position="155"/>
    </location>
</feature>
<keyword evidence="12" id="KW-1185">Reference proteome</keyword>
<accession>A0AAD5TN79</accession>